<dbReference type="InterPro" id="IPR020807">
    <property type="entry name" value="PKS_DH"/>
</dbReference>
<dbReference type="InterPro" id="IPR050091">
    <property type="entry name" value="PKS_NRPS_Biosynth_Enz"/>
</dbReference>
<dbReference type="InterPro" id="IPR006162">
    <property type="entry name" value="Ppantetheine_attach_site"/>
</dbReference>
<dbReference type="SMART" id="SM00826">
    <property type="entry name" value="PKS_DH"/>
    <property type="match status" value="1"/>
</dbReference>
<evidence type="ECO:0000256" key="8">
    <source>
        <dbReference type="ARBA" id="ARBA00023315"/>
    </source>
</evidence>
<dbReference type="SMART" id="SM01294">
    <property type="entry name" value="PKS_PP_betabranch"/>
    <property type="match status" value="1"/>
</dbReference>
<dbReference type="Gene3D" id="3.10.129.110">
    <property type="entry name" value="Polyketide synthase dehydratase"/>
    <property type="match status" value="1"/>
</dbReference>
<evidence type="ECO:0000256" key="2">
    <source>
        <dbReference type="ARBA" id="ARBA00022450"/>
    </source>
</evidence>
<dbReference type="InterPro" id="IPR016035">
    <property type="entry name" value="Acyl_Trfase/lysoPLipase"/>
</dbReference>
<dbReference type="Gene3D" id="1.10.1200.10">
    <property type="entry name" value="ACP-like"/>
    <property type="match status" value="1"/>
</dbReference>
<dbReference type="InterPro" id="IPR014043">
    <property type="entry name" value="Acyl_transferase_dom"/>
</dbReference>
<dbReference type="InterPro" id="IPR042104">
    <property type="entry name" value="PKS_dehydratase_sf"/>
</dbReference>
<dbReference type="CDD" id="cd00833">
    <property type="entry name" value="PKS"/>
    <property type="match status" value="1"/>
</dbReference>
<evidence type="ECO:0000256" key="3">
    <source>
        <dbReference type="ARBA" id="ARBA00022553"/>
    </source>
</evidence>
<dbReference type="Pfam" id="PF00550">
    <property type="entry name" value="PP-binding"/>
    <property type="match status" value="1"/>
</dbReference>
<organism evidence="13 14">
    <name type="scientific">Nocardia wallacei</name>
    <dbReference type="NCBI Taxonomy" id="480035"/>
    <lineage>
        <taxon>Bacteria</taxon>
        <taxon>Bacillati</taxon>
        <taxon>Actinomycetota</taxon>
        <taxon>Actinomycetes</taxon>
        <taxon>Mycobacteriales</taxon>
        <taxon>Nocardiaceae</taxon>
        <taxon>Nocardia</taxon>
    </lineage>
</organism>
<dbReference type="EMBL" id="AP023396">
    <property type="protein sequence ID" value="BCK55917.1"/>
    <property type="molecule type" value="Genomic_DNA"/>
</dbReference>
<feature type="region of interest" description="C-terminal hotdog fold" evidence="9">
    <location>
        <begin position="1051"/>
        <end position="1204"/>
    </location>
</feature>
<keyword evidence="3" id="KW-0597">Phosphoprotein</keyword>
<dbReference type="Pfam" id="PF22953">
    <property type="entry name" value="SpnB_Rossmann"/>
    <property type="match status" value="1"/>
</dbReference>
<feature type="region of interest" description="N-terminal hotdog fold" evidence="9">
    <location>
        <begin position="918"/>
        <end position="1039"/>
    </location>
</feature>
<dbReference type="InterPro" id="IPR020806">
    <property type="entry name" value="PKS_PP-bd"/>
</dbReference>
<sequence>MTVTTDEELLAALRVAVKDNHALQRENDELRSRPAEPIAILGMGCRFPGGVRTPEQLWEMVAAGQDVIGEFPADRGWDPALFDPEPGRAGRTSTRYGGFLADVAQFDAGFFGIGPREARIMDPQQRQVLEVSWEAVERSGLDPKALRGSDTGVFIGSFSWDYLPRMSEAPAEIADYLLTTNGGSVLPGRVSYTLGLTGPAIAVDTACSSSLVALHVAAQSLRAGECALALAGGVTVMSTPGMLLGFSRQQGLAPDGRCKSFGAGADGVGLSEGVGILVLERLRDARRHGHDVLAVLRGSAVNQDGASNGLTAPNGPAQQRVIHAALAAARLTAADIDVVEAHGTGTTLGDPIEAHAVLATYGRDRPADRPVWLGSIKSNMGHTQAAAGVAGVMKMVLAMRHATLPPTLHADPPSPHIDWSAGAVALPTRAQRWDGGDRPRRAAVSSFGLSGTNAHVVLEQAPDAAAETPARPVAALPRIPWMLTGRTEGALLGQARRLAEYLDVRTELAPADVGAALARRSAFEHRAVLLGTGRTELRAAATALSAGERTANVIAGQVVPGTTAFVFAGQGSQRLGMGRELYERSPVFAAAWDEVVAALRRDADIALAEVVWGTDREQLDRTGYVQAGLFAMAVALYRLLESWGLTPDFVMGHSVGEIAAAHVAGVLSLDDAVTLVAARGRLMQALPSRGAMVAVRAAAAEITAQLVDGVEIAAINGPDAVVISGDSGPVGDLAARFAARGRKTSRLRVSHAFHSALMEPMLDEFAHAIAGIATAAPRIPIVSTVTGEVGGAGYGTAAYWVRHVRETVRFDTALRALSAAGVTRFVEVGPDGGLSALIAEAVDAAAVVPVLRAGRPETDTVVEGVARAFVAGAEVRWSRYFSGASSGPIDLPTYAFQHRRYWWSAAGAAGPGMRPIEHPMLSAALDDPGSGAVIYTGRISPAAQPWLADHRVFGTAVLPGTALVDLAIRTGDDVGYATLRELTLEAPVRVPDEGLEIRVVAEAETTDGRVVTIYSGGAGGRGEWTPHARGLLGREPGAADGEFAQWPPVAAEPIDADDLYRDLSARGYAYGASFRGVTAAWRRGGEWFAEVALPAAVAAEHAAFGLHPALLDAALHVGLAATAEPLVPFAWSGVTLHAAGAARLRVALSGDASNMTVRIADAAGRPVLTARSVAGRPPALDRTEPVAAHQESVYRLEWTRRPLPPSAHLSVVEWTGADDVTAAADVIVVRCVAAAEPDLAAAADRTARLVRTMQRWLSTPGLTDTRLLVVTRGAVALPGESIADLAGAAVWGLARAARAENPDRIVVADVDTDDIDPAVLLAAGEPELAVRGGAAWAPRLARARLSDSGPGAIPGTVVITGGTGGLGATVARHLVRASRARNLLLLSRSGPSADGAAELAAELAAAGATVRIESCDVADRESLRKALATVPADAPLSGVVHAAGVLDDAVVQSLDAERIAKVFAPKAVGAWHLHELTADLDLSLFVLFSSVSGVLGGPGQGNYAAANAVLDALAEYRRARGLPATSIAWGPWAGDGMAGRLAGTDRRRMARAGLLEMPAAQALSILDGVLESDLAVAVAARLDEAALERGGFVPPILERLVRRPVRPVATSDRAPRAGFAGLTGKQRLRAVLDIVTAEAATVLGYPDATDVDPHRPFLDLGFDSLSAVELRNRVRAATGLSLPATVAFDHPTPTAMAEFVTGLLGDTGPAGDDDRIRAAIAAIPTETLRAAGLLDRLLELAGDSPPPERHTASSIHDMSEAELIRLALGTAELEQ</sequence>
<dbReference type="Gene3D" id="3.40.47.10">
    <property type="match status" value="1"/>
</dbReference>
<keyword evidence="7" id="KW-0511">Multifunctional enzyme</keyword>
<dbReference type="InterPro" id="IPR020841">
    <property type="entry name" value="PKS_Beta-ketoAc_synthase_dom"/>
</dbReference>
<comment type="pathway">
    <text evidence="1">Lipid metabolism.</text>
</comment>
<dbReference type="CDD" id="cd08956">
    <property type="entry name" value="KR_3_FAS_SDR_x"/>
    <property type="match status" value="1"/>
</dbReference>
<dbReference type="SMART" id="SM00825">
    <property type="entry name" value="PKS_KS"/>
    <property type="match status" value="1"/>
</dbReference>
<accession>A0A7G1KKV7</accession>
<dbReference type="SMART" id="SM00822">
    <property type="entry name" value="PKS_KR"/>
    <property type="match status" value="1"/>
</dbReference>
<dbReference type="InterPro" id="IPR013968">
    <property type="entry name" value="PKS_KR"/>
</dbReference>
<evidence type="ECO:0000259" key="10">
    <source>
        <dbReference type="PROSITE" id="PS50075"/>
    </source>
</evidence>
<keyword evidence="6" id="KW-0443">Lipid metabolism</keyword>
<dbReference type="PROSITE" id="PS52004">
    <property type="entry name" value="KS3_2"/>
    <property type="match status" value="1"/>
</dbReference>
<name>A0A7G1KKV7_9NOCA</name>
<feature type="active site" description="Proton donor; for dehydratase activity" evidence="9">
    <location>
        <position position="1112"/>
    </location>
</feature>
<keyword evidence="2" id="KW-0596">Phosphopantetheine</keyword>
<dbReference type="InterPro" id="IPR018201">
    <property type="entry name" value="Ketoacyl_synth_AS"/>
</dbReference>
<dbReference type="Gene3D" id="3.40.366.10">
    <property type="entry name" value="Malonyl-Coenzyme A Acyl Carrier Protein, domain 2"/>
    <property type="match status" value="1"/>
</dbReference>
<dbReference type="InterPro" id="IPR016036">
    <property type="entry name" value="Malonyl_transacylase_ACP-bd"/>
</dbReference>
<feature type="domain" description="PKS/mFAS DH" evidence="12">
    <location>
        <begin position="918"/>
        <end position="1204"/>
    </location>
</feature>
<dbReference type="SUPFAM" id="SSF47336">
    <property type="entry name" value="ACP-like"/>
    <property type="match status" value="1"/>
</dbReference>
<dbReference type="SMART" id="SM00827">
    <property type="entry name" value="PKS_AT"/>
    <property type="match status" value="1"/>
</dbReference>
<keyword evidence="5" id="KW-0276">Fatty acid metabolism</keyword>
<dbReference type="Pfam" id="PF21089">
    <property type="entry name" value="PKS_DH_N"/>
    <property type="match status" value="1"/>
</dbReference>
<dbReference type="InterPro" id="IPR057326">
    <property type="entry name" value="KR_dom"/>
</dbReference>
<evidence type="ECO:0000256" key="5">
    <source>
        <dbReference type="ARBA" id="ARBA00022832"/>
    </source>
</evidence>
<dbReference type="Pfam" id="PF14765">
    <property type="entry name" value="PS-DH"/>
    <property type="match status" value="1"/>
</dbReference>
<gene>
    <name evidence="13" type="ORF">NWFMUON74_36890</name>
</gene>
<dbReference type="PANTHER" id="PTHR43775:SF51">
    <property type="entry name" value="INACTIVE PHENOLPHTHIOCEROL SYNTHESIS POLYKETIDE SYNTHASE TYPE I PKS1-RELATED"/>
    <property type="match status" value="1"/>
</dbReference>
<dbReference type="FunFam" id="3.40.366.10:FF:000002">
    <property type="entry name" value="Probable polyketide synthase 2"/>
    <property type="match status" value="1"/>
</dbReference>
<dbReference type="InterPro" id="IPR036736">
    <property type="entry name" value="ACP-like_sf"/>
</dbReference>
<dbReference type="FunFam" id="3.40.47.10:FF:000019">
    <property type="entry name" value="Polyketide synthase type I"/>
    <property type="match status" value="1"/>
</dbReference>
<dbReference type="SUPFAM" id="SSF55048">
    <property type="entry name" value="Probable ACP-binding domain of malonyl-CoA ACP transacylase"/>
    <property type="match status" value="1"/>
</dbReference>
<reference evidence="13 14" key="1">
    <citation type="submission" date="2020-08" db="EMBL/GenBank/DDBJ databases">
        <title>Genome Sequencing of Nocardia wallacei strain FMUON74 and assembly.</title>
        <authorList>
            <person name="Toyokawa M."/>
            <person name="Uesaka K."/>
        </authorList>
    </citation>
    <scope>NUCLEOTIDE SEQUENCE [LARGE SCALE GENOMIC DNA]</scope>
    <source>
        <strain evidence="13 14">FMUON74</strain>
    </source>
</reference>
<evidence type="ECO:0000259" key="11">
    <source>
        <dbReference type="PROSITE" id="PS52004"/>
    </source>
</evidence>
<dbReference type="Pfam" id="PF02801">
    <property type="entry name" value="Ketoacyl-synt_C"/>
    <property type="match status" value="1"/>
</dbReference>
<dbReference type="GO" id="GO:0004315">
    <property type="term" value="F:3-oxoacyl-[acyl-carrier-protein] synthase activity"/>
    <property type="evidence" value="ECO:0007669"/>
    <property type="project" value="InterPro"/>
</dbReference>
<dbReference type="InterPro" id="IPR049900">
    <property type="entry name" value="PKS_mFAS_DH"/>
</dbReference>
<protein>
    <submittedName>
        <fullName evidence="13">Uncharacterized protein</fullName>
    </submittedName>
</protein>
<dbReference type="InterPro" id="IPR014030">
    <property type="entry name" value="Ketoacyl_synth_N"/>
</dbReference>
<dbReference type="SMART" id="SM00823">
    <property type="entry name" value="PKS_PP"/>
    <property type="match status" value="1"/>
</dbReference>
<dbReference type="InterPro" id="IPR036291">
    <property type="entry name" value="NAD(P)-bd_dom_sf"/>
</dbReference>
<dbReference type="Pfam" id="PF00109">
    <property type="entry name" value="ketoacyl-synt"/>
    <property type="match status" value="1"/>
</dbReference>
<keyword evidence="4" id="KW-0808">Transferase</keyword>
<evidence type="ECO:0000256" key="9">
    <source>
        <dbReference type="PROSITE-ProRule" id="PRU01363"/>
    </source>
</evidence>
<dbReference type="Pfam" id="PF00698">
    <property type="entry name" value="Acyl_transf_1"/>
    <property type="match status" value="1"/>
</dbReference>
<feature type="domain" description="Ketosynthase family 3 (KS3)" evidence="11">
    <location>
        <begin position="35"/>
        <end position="460"/>
    </location>
</feature>
<feature type="active site" description="Proton acceptor; for dehydratase activity" evidence="9">
    <location>
        <position position="950"/>
    </location>
</feature>
<evidence type="ECO:0000256" key="6">
    <source>
        <dbReference type="ARBA" id="ARBA00023098"/>
    </source>
</evidence>
<dbReference type="SUPFAM" id="SSF53901">
    <property type="entry name" value="Thiolase-like"/>
    <property type="match status" value="1"/>
</dbReference>
<dbReference type="Pfam" id="PF16197">
    <property type="entry name" value="KAsynt_C_assoc"/>
    <property type="match status" value="1"/>
</dbReference>
<dbReference type="InterPro" id="IPR001227">
    <property type="entry name" value="Ac_transferase_dom_sf"/>
</dbReference>
<dbReference type="InterPro" id="IPR032821">
    <property type="entry name" value="PKS_assoc"/>
</dbReference>
<dbReference type="SUPFAM" id="SSF52151">
    <property type="entry name" value="FabD/lysophospholipase-like"/>
    <property type="match status" value="1"/>
</dbReference>
<dbReference type="GO" id="GO:0004312">
    <property type="term" value="F:fatty acid synthase activity"/>
    <property type="evidence" value="ECO:0007669"/>
    <property type="project" value="TreeGrafter"/>
</dbReference>
<dbReference type="PROSITE" id="PS00606">
    <property type="entry name" value="KS3_1"/>
    <property type="match status" value="1"/>
</dbReference>
<dbReference type="Proteomes" id="UP000516173">
    <property type="component" value="Chromosome"/>
</dbReference>
<dbReference type="Gene3D" id="3.40.50.720">
    <property type="entry name" value="NAD(P)-binding Rossmann-like Domain"/>
    <property type="match status" value="1"/>
</dbReference>
<dbReference type="PROSITE" id="PS52019">
    <property type="entry name" value="PKS_MFAS_DH"/>
    <property type="match status" value="1"/>
</dbReference>
<dbReference type="InterPro" id="IPR049552">
    <property type="entry name" value="PKS_DH_N"/>
</dbReference>
<dbReference type="PROSITE" id="PS00012">
    <property type="entry name" value="PHOSPHOPANTETHEINE"/>
    <property type="match status" value="1"/>
</dbReference>
<feature type="domain" description="Carrier" evidence="10">
    <location>
        <begin position="1626"/>
        <end position="1704"/>
    </location>
</feature>
<dbReference type="Gene3D" id="3.30.70.3290">
    <property type="match status" value="1"/>
</dbReference>
<dbReference type="InterPro" id="IPR014031">
    <property type="entry name" value="Ketoacyl_synth_C"/>
</dbReference>
<evidence type="ECO:0000256" key="7">
    <source>
        <dbReference type="ARBA" id="ARBA00023268"/>
    </source>
</evidence>
<dbReference type="InterPro" id="IPR016039">
    <property type="entry name" value="Thiolase-like"/>
</dbReference>
<dbReference type="PROSITE" id="PS50075">
    <property type="entry name" value="CARRIER"/>
    <property type="match status" value="1"/>
</dbReference>
<keyword evidence="14" id="KW-1185">Reference proteome</keyword>
<keyword evidence="8" id="KW-0012">Acyltransferase</keyword>
<evidence type="ECO:0000256" key="4">
    <source>
        <dbReference type="ARBA" id="ARBA00022679"/>
    </source>
</evidence>
<dbReference type="InterPro" id="IPR049551">
    <property type="entry name" value="PKS_DH_C"/>
</dbReference>
<dbReference type="FunFam" id="1.10.1200.10:FF:000007">
    <property type="entry name" value="Probable polyketide synthase pks17"/>
    <property type="match status" value="1"/>
</dbReference>
<dbReference type="Pfam" id="PF08659">
    <property type="entry name" value="KR"/>
    <property type="match status" value="1"/>
</dbReference>
<proteinExistence type="predicted"/>
<evidence type="ECO:0000259" key="12">
    <source>
        <dbReference type="PROSITE" id="PS52019"/>
    </source>
</evidence>
<evidence type="ECO:0000313" key="14">
    <source>
        <dbReference type="Proteomes" id="UP000516173"/>
    </source>
</evidence>
<dbReference type="GO" id="GO:0031177">
    <property type="term" value="F:phosphopantetheine binding"/>
    <property type="evidence" value="ECO:0007669"/>
    <property type="project" value="InterPro"/>
</dbReference>
<dbReference type="InterPro" id="IPR009081">
    <property type="entry name" value="PP-bd_ACP"/>
</dbReference>
<dbReference type="PANTHER" id="PTHR43775">
    <property type="entry name" value="FATTY ACID SYNTHASE"/>
    <property type="match status" value="1"/>
</dbReference>
<dbReference type="InterPro" id="IPR055123">
    <property type="entry name" value="SpnB-like_Rossmann"/>
</dbReference>
<evidence type="ECO:0000313" key="13">
    <source>
        <dbReference type="EMBL" id="BCK55917.1"/>
    </source>
</evidence>
<dbReference type="GO" id="GO:0006633">
    <property type="term" value="P:fatty acid biosynthetic process"/>
    <property type="evidence" value="ECO:0007669"/>
    <property type="project" value="InterPro"/>
</dbReference>
<dbReference type="SUPFAM" id="SSF51735">
    <property type="entry name" value="NAD(P)-binding Rossmann-fold domains"/>
    <property type="match status" value="2"/>
</dbReference>
<dbReference type="KEGG" id="nwl:NWFMUON74_36890"/>
<evidence type="ECO:0000256" key="1">
    <source>
        <dbReference type="ARBA" id="ARBA00005189"/>
    </source>
</evidence>